<evidence type="ECO:0000259" key="6">
    <source>
        <dbReference type="PROSITE" id="PS50995"/>
    </source>
</evidence>
<sequence>MTNDRKNSPPPLDDQLCYAIYSAGIAIQRVYKPLLDELGVTYPQYLVLNVLWRDDQKTVGAIAETLALESSTLTPLLKRLETAGLLQRTRNPNNERQVVVALTDKGRALQSRAGCLGEALLTASMQSPEDLASLNKNIRNLRDTIYSQIGGWGTPA</sequence>
<dbReference type="RefSeq" id="WP_075283490.1">
    <property type="nucleotide sequence ID" value="NZ_CP019631.1"/>
</dbReference>
<keyword evidence="7" id="KW-0614">Plasmid</keyword>
<dbReference type="Gene3D" id="1.10.10.10">
    <property type="entry name" value="Winged helix-like DNA-binding domain superfamily/Winged helix DNA-binding domain"/>
    <property type="match status" value="1"/>
</dbReference>
<keyword evidence="5" id="KW-0804">Transcription</keyword>
<evidence type="ECO:0000256" key="5">
    <source>
        <dbReference type="ARBA" id="ARBA00023163"/>
    </source>
</evidence>
<feature type="domain" description="HTH marR-type" evidence="6">
    <location>
        <begin position="13"/>
        <end position="143"/>
    </location>
</feature>
<dbReference type="SUPFAM" id="SSF46785">
    <property type="entry name" value="Winged helix' DNA-binding domain"/>
    <property type="match status" value="1"/>
</dbReference>
<dbReference type="SMART" id="SM00347">
    <property type="entry name" value="HTH_MARR"/>
    <property type="match status" value="1"/>
</dbReference>
<evidence type="ECO:0000256" key="2">
    <source>
        <dbReference type="ARBA" id="ARBA00022490"/>
    </source>
</evidence>
<dbReference type="InterPro" id="IPR055166">
    <property type="entry name" value="Transc_reg_Sar_Rot_HTH"/>
</dbReference>
<keyword evidence="4" id="KW-0238">DNA-binding</keyword>
<geneLocation type="plasmid" evidence="7 8">
    <name>unnamed1</name>
</geneLocation>
<comment type="subcellular location">
    <subcellularLocation>
        <location evidence="1">Cytoplasm</location>
    </subcellularLocation>
</comment>
<keyword evidence="2" id="KW-0963">Cytoplasm</keyword>
<keyword evidence="8" id="KW-1185">Reference proteome</keyword>
<dbReference type="PANTHER" id="PTHR33164:SF5">
    <property type="entry name" value="ORGANIC HYDROPEROXIDE RESISTANCE TRANSCRIPTIONAL REGULATOR"/>
    <property type="match status" value="1"/>
</dbReference>
<dbReference type="Pfam" id="PF22381">
    <property type="entry name" value="Staph_reg_Sar_Rot"/>
    <property type="match status" value="1"/>
</dbReference>
<evidence type="ECO:0000256" key="3">
    <source>
        <dbReference type="ARBA" id="ARBA00023015"/>
    </source>
</evidence>
<evidence type="ECO:0000313" key="8">
    <source>
        <dbReference type="Proteomes" id="UP000188174"/>
    </source>
</evidence>
<evidence type="ECO:0000256" key="1">
    <source>
        <dbReference type="ARBA" id="ARBA00004496"/>
    </source>
</evidence>
<protein>
    <submittedName>
        <fullName evidence="7">MarR family transcriptional regulator</fullName>
    </submittedName>
</protein>
<dbReference type="PROSITE" id="PS50995">
    <property type="entry name" value="HTH_MARR_2"/>
    <property type="match status" value="1"/>
</dbReference>
<dbReference type="InterPro" id="IPR011991">
    <property type="entry name" value="ArsR-like_HTH"/>
</dbReference>
<dbReference type="InterPro" id="IPR036388">
    <property type="entry name" value="WH-like_DNA-bd_sf"/>
</dbReference>
<dbReference type="InterPro" id="IPR039422">
    <property type="entry name" value="MarR/SlyA-like"/>
</dbReference>
<organism evidence="7 8">
    <name type="scientific">Roseibium algicola</name>
    <dbReference type="NCBI Taxonomy" id="2857014"/>
    <lineage>
        <taxon>Bacteria</taxon>
        <taxon>Pseudomonadati</taxon>
        <taxon>Pseudomonadota</taxon>
        <taxon>Alphaproteobacteria</taxon>
        <taxon>Hyphomicrobiales</taxon>
        <taxon>Stappiaceae</taxon>
        <taxon>Roseibium</taxon>
    </lineage>
</organism>
<dbReference type="InterPro" id="IPR036390">
    <property type="entry name" value="WH_DNA-bd_sf"/>
</dbReference>
<proteinExistence type="predicted"/>
<accession>A0ABM6IC09</accession>
<dbReference type="PANTHER" id="PTHR33164">
    <property type="entry name" value="TRANSCRIPTIONAL REGULATOR, MARR FAMILY"/>
    <property type="match status" value="1"/>
</dbReference>
<dbReference type="PRINTS" id="PR00598">
    <property type="entry name" value="HTHMARR"/>
</dbReference>
<dbReference type="CDD" id="cd00090">
    <property type="entry name" value="HTH_ARSR"/>
    <property type="match status" value="1"/>
</dbReference>
<evidence type="ECO:0000256" key="4">
    <source>
        <dbReference type="ARBA" id="ARBA00023125"/>
    </source>
</evidence>
<gene>
    <name evidence="7" type="ORF">B0E33_30250</name>
</gene>
<keyword evidence="3" id="KW-0805">Transcription regulation</keyword>
<dbReference type="Proteomes" id="UP000188174">
    <property type="component" value="Plasmid unnamed1"/>
</dbReference>
<reference evidence="7 8" key="1">
    <citation type="submission" date="2017-02" db="EMBL/GenBank/DDBJ databases">
        <authorList>
            <person name="Jeong S."/>
        </authorList>
    </citation>
    <scope>NUCLEOTIDE SEQUENCE [LARGE SCALE GENOMIC DNA]</scope>
    <source>
        <strain evidence="7 8">RMAR6-6</strain>
        <plasmid evidence="7 8">unnamed1</plasmid>
    </source>
</reference>
<dbReference type="EMBL" id="CP019631">
    <property type="protein sequence ID" value="AQQ08067.1"/>
    <property type="molecule type" value="Genomic_DNA"/>
</dbReference>
<evidence type="ECO:0000313" key="7">
    <source>
        <dbReference type="EMBL" id="AQQ08067.1"/>
    </source>
</evidence>
<dbReference type="InterPro" id="IPR000835">
    <property type="entry name" value="HTH_MarR-typ"/>
</dbReference>
<name>A0ABM6IC09_9HYPH</name>